<protein>
    <recommendedName>
        <fullName evidence="2">non-specific serine/threonine protein kinase</fullName>
        <ecNumber evidence="2">2.7.11.1</ecNumber>
    </recommendedName>
</protein>
<dbReference type="SMART" id="SM00248">
    <property type="entry name" value="ANK"/>
    <property type="match status" value="5"/>
</dbReference>
<dbReference type="PROSITE" id="PS00108">
    <property type="entry name" value="PROTEIN_KINASE_ST"/>
    <property type="match status" value="1"/>
</dbReference>
<dbReference type="PROSITE" id="PS50088">
    <property type="entry name" value="ANK_REPEAT"/>
    <property type="match status" value="1"/>
</dbReference>
<evidence type="ECO:0000256" key="5">
    <source>
        <dbReference type="ARBA" id="ARBA00022777"/>
    </source>
</evidence>
<name>A0A8J4PW05_9MYCE</name>
<accession>A0A8J4PW05</accession>
<dbReference type="InterPro" id="IPR008271">
    <property type="entry name" value="Ser/Thr_kinase_AS"/>
</dbReference>
<dbReference type="EMBL" id="AJWJ01000132">
    <property type="protein sequence ID" value="KAF2074740.1"/>
    <property type="molecule type" value="Genomic_DNA"/>
</dbReference>
<proteinExistence type="inferred from homology"/>
<evidence type="ECO:0000256" key="6">
    <source>
        <dbReference type="ARBA" id="ARBA00022840"/>
    </source>
</evidence>
<keyword evidence="6" id="KW-0067">ATP-binding</keyword>
<keyword evidence="5" id="KW-0418">Kinase</keyword>
<reference evidence="11" key="1">
    <citation type="submission" date="2020-01" db="EMBL/GenBank/DDBJ databases">
        <title>Development of genomics and gene disruption for Polysphondylium violaceum indicates a role for the polyketide synthase stlB in stalk morphogenesis.</title>
        <authorList>
            <person name="Narita B."/>
            <person name="Kawabe Y."/>
            <person name="Kin K."/>
            <person name="Saito T."/>
            <person name="Gibbs R."/>
            <person name="Kuspa A."/>
            <person name="Muzny D."/>
            <person name="Queller D."/>
            <person name="Richards S."/>
            <person name="Strassman J."/>
            <person name="Sucgang R."/>
            <person name="Worley K."/>
            <person name="Schaap P."/>
        </authorList>
    </citation>
    <scope>NUCLEOTIDE SEQUENCE</scope>
    <source>
        <strain evidence="11">QSvi11</strain>
    </source>
</reference>
<dbReference type="GO" id="GO:0004674">
    <property type="term" value="F:protein serine/threonine kinase activity"/>
    <property type="evidence" value="ECO:0007669"/>
    <property type="project" value="UniProtKB-EC"/>
</dbReference>
<evidence type="ECO:0000256" key="3">
    <source>
        <dbReference type="ARBA" id="ARBA00022679"/>
    </source>
</evidence>
<comment type="catalytic activity">
    <reaction evidence="7">
        <text>L-threonyl-[protein] + ATP = O-phospho-L-threonyl-[protein] + ADP + H(+)</text>
        <dbReference type="Rhea" id="RHEA:46608"/>
        <dbReference type="Rhea" id="RHEA-COMP:11060"/>
        <dbReference type="Rhea" id="RHEA-COMP:11605"/>
        <dbReference type="ChEBI" id="CHEBI:15378"/>
        <dbReference type="ChEBI" id="CHEBI:30013"/>
        <dbReference type="ChEBI" id="CHEBI:30616"/>
        <dbReference type="ChEBI" id="CHEBI:61977"/>
        <dbReference type="ChEBI" id="CHEBI:456216"/>
        <dbReference type="EC" id="2.7.11.1"/>
    </reaction>
</comment>
<evidence type="ECO:0000259" key="10">
    <source>
        <dbReference type="PROSITE" id="PS50011"/>
    </source>
</evidence>
<comment type="similarity">
    <text evidence="1">Belongs to the protein kinase superfamily. TKL Ser/Thr protein kinase family.</text>
</comment>
<dbReference type="Gene3D" id="1.10.510.10">
    <property type="entry name" value="Transferase(Phosphotransferase) domain 1"/>
    <property type="match status" value="1"/>
</dbReference>
<dbReference type="InterPro" id="IPR000719">
    <property type="entry name" value="Prot_kinase_dom"/>
</dbReference>
<dbReference type="Pfam" id="PF12796">
    <property type="entry name" value="Ank_2"/>
    <property type="match status" value="1"/>
</dbReference>
<evidence type="ECO:0000313" key="11">
    <source>
        <dbReference type="EMBL" id="KAF2074740.1"/>
    </source>
</evidence>
<organism evidence="11 12">
    <name type="scientific">Polysphondylium violaceum</name>
    <dbReference type="NCBI Taxonomy" id="133409"/>
    <lineage>
        <taxon>Eukaryota</taxon>
        <taxon>Amoebozoa</taxon>
        <taxon>Evosea</taxon>
        <taxon>Eumycetozoa</taxon>
        <taxon>Dictyostelia</taxon>
        <taxon>Dictyosteliales</taxon>
        <taxon>Dictyosteliaceae</taxon>
        <taxon>Polysphondylium</taxon>
    </lineage>
</organism>
<dbReference type="OrthoDB" id="10261027at2759"/>
<sequence>MESQIHLALKYGSDDMINEAIKNYRTNKLNINIQDQDGNTALHLIRKEEILISLLNYKGVNVSIRNKEKNTPFHIFCQTFTSKNYQEPLDLFIKKGVKDLNIQNNNNDTPLHKAIIHNTALINPLLDLNVNVNILNNQGQSALHLAIECGMDDLVVRLIKMGADITLNEKTVLDIATESGTIKTINYLKKVQDIYYFFKSLDLADCWLVFVKNDIFMDTIQNHLNNKESLAKLGLLEKLGTQGLLSIVLEKYEMLKHQYRYIDDSSRGTLTIRRSKRLLYIPNNINSTGSEDWIIEPSELEYTSRIGQFSTYTEYKGLFKRKEVLIRVFKSNSLQPSEYTKELKVIGTINSPFVSRIYGVCLEPSHCLVLEYWGKENLYNLMNNSRFDFSWDRFFEFSMQITLGLQYLHKRNQQVLHRDLKSTNIILNDDMECKVSEYSNKFNSFDNKCLSPDGANSVGLLDYHQVIPPEILSGGSVYSIQSDIYNLGVIILELMLRVTNGYYIRPDSMKNSCINNITNINNDSISLSSSKEFKQSILSKCPSGVYQLYKDCCQKDPFQRLSSCDKVIESLNQLKYEYTVNKLIWNDLIKNNK</sequence>
<dbReference type="EC" id="2.7.11.1" evidence="2"/>
<keyword evidence="12" id="KW-1185">Reference proteome</keyword>
<dbReference type="InterPro" id="IPR036770">
    <property type="entry name" value="Ankyrin_rpt-contain_sf"/>
</dbReference>
<dbReference type="AlphaFoldDB" id="A0A8J4PW05"/>
<dbReference type="InterPro" id="IPR051681">
    <property type="entry name" value="Ser/Thr_Kinases-Pseudokinases"/>
</dbReference>
<keyword evidence="9" id="KW-0040">ANK repeat</keyword>
<keyword evidence="3" id="KW-0808">Transferase</keyword>
<dbReference type="PANTHER" id="PTHR44329:SF288">
    <property type="entry name" value="MITOGEN-ACTIVATED PROTEIN KINASE KINASE KINASE 20"/>
    <property type="match status" value="1"/>
</dbReference>
<evidence type="ECO:0000256" key="7">
    <source>
        <dbReference type="ARBA" id="ARBA00047899"/>
    </source>
</evidence>
<dbReference type="Gene3D" id="1.25.40.20">
    <property type="entry name" value="Ankyrin repeat-containing domain"/>
    <property type="match status" value="1"/>
</dbReference>
<evidence type="ECO:0000256" key="9">
    <source>
        <dbReference type="PROSITE-ProRule" id="PRU00023"/>
    </source>
</evidence>
<dbReference type="PROSITE" id="PS50011">
    <property type="entry name" value="PROTEIN_KINASE_DOM"/>
    <property type="match status" value="1"/>
</dbReference>
<evidence type="ECO:0000256" key="4">
    <source>
        <dbReference type="ARBA" id="ARBA00022741"/>
    </source>
</evidence>
<dbReference type="Pfam" id="PF00069">
    <property type="entry name" value="Pkinase"/>
    <property type="match status" value="1"/>
</dbReference>
<evidence type="ECO:0000313" key="12">
    <source>
        <dbReference type="Proteomes" id="UP000695562"/>
    </source>
</evidence>
<dbReference type="SMART" id="SM00220">
    <property type="entry name" value="S_TKc"/>
    <property type="match status" value="1"/>
</dbReference>
<dbReference type="Proteomes" id="UP000695562">
    <property type="component" value="Unassembled WGS sequence"/>
</dbReference>
<evidence type="ECO:0000256" key="2">
    <source>
        <dbReference type="ARBA" id="ARBA00012513"/>
    </source>
</evidence>
<keyword evidence="4" id="KW-0547">Nucleotide-binding</keyword>
<dbReference type="Gene3D" id="3.30.200.20">
    <property type="entry name" value="Phosphorylase Kinase, domain 1"/>
    <property type="match status" value="1"/>
</dbReference>
<comment type="catalytic activity">
    <reaction evidence="8">
        <text>L-seryl-[protein] + ATP = O-phospho-L-seryl-[protein] + ADP + H(+)</text>
        <dbReference type="Rhea" id="RHEA:17989"/>
        <dbReference type="Rhea" id="RHEA-COMP:9863"/>
        <dbReference type="Rhea" id="RHEA-COMP:11604"/>
        <dbReference type="ChEBI" id="CHEBI:15378"/>
        <dbReference type="ChEBI" id="CHEBI:29999"/>
        <dbReference type="ChEBI" id="CHEBI:30616"/>
        <dbReference type="ChEBI" id="CHEBI:83421"/>
        <dbReference type="ChEBI" id="CHEBI:456216"/>
        <dbReference type="EC" id="2.7.11.1"/>
    </reaction>
</comment>
<dbReference type="PROSITE" id="PS50297">
    <property type="entry name" value="ANK_REP_REGION"/>
    <property type="match status" value="1"/>
</dbReference>
<feature type="repeat" description="ANK" evidence="9">
    <location>
        <begin position="138"/>
        <end position="170"/>
    </location>
</feature>
<dbReference type="InterPro" id="IPR002110">
    <property type="entry name" value="Ankyrin_rpt"/>
</dbReference>
<dbReference type="PANTHER" id="PTHR44329">
    <property type="entry name" value="SERINE/THREONINE-PROTEIN KINASE TNNI3K-RELATED"/>
    <property type="match status" value="1"/>
</dbReference>
<dbReference type="GO" id="GO:0005524">
    <property type="term" value="F:ATP binding"/>
    <property type="evidence" value="ECO:0007669"/>
    <property type="project" value="UniProtKB-KW"/>
</dbReference>
<dbReference type="InterPro" id="IPR011009">
    <property type="entry name" value="Kinase-like_dom_sf"/>
</dbReference>
<comment type="caution">
    <text evidence="11">The sequence shown here is derived from an EMBL/GenBank/DDBJ whole genome shotgun (WGS) entry which is preliminary data.</text>
</comment>
<dbReference type="SUPFAM" id="SSF56112">
    <property type="entry name" value="Protein kinase-like (PK-like)"/>
    <property type="match status" value="1"/>
</dbReference>
<dbReference type="SUPFAM" id="SSF48403">
    <property type="entry name" value="Ankyrin repeat"/>
    <property type="match status" value="1"/>
</dbReference>
<evidence type="ECO:0000256" key="8">
    <source>
        <dbReference type="ARBA" id="ARBA00048679"/>
    </source>
</evidence>
<gene>
    <name evidence="11" type="ORF">CYY_003972</name>
</gene>
<evidence type="ECO:0000256" key="1">
    <source>
        <dbReference type="ARBA" id="ARBA00005843"/>
    </source>
</evidence>
<feature type="domain" description="Protein kinase" evidence="10">
    <location>
        <begin position="300"/>
        <end position="579"/>
    </location>
</feature>